<evidence type="ECO:0000259" key="7">
    <source>
        <dbReference type="Pfam" id="PF00460"/>
    </source>
</evidence>
<evidence type="ECO:0000313" key="10">
    <source>
        <dbReference type="Proteomes" id="UP000006222"/>
    </source>
</evidence>
<dbReference type="GO" id="GO:0030694">
    <property type="term" value="C:bacterial-type flagellum basal body, rod"/>
    <property type="evidence" value="ECO:0007669"/>
    <property type="project" value="UniProtKB-UniRule"/>
</dbReference>
<dbReference type="Proteomes" id="UP000006222">
    <property type="component" value="Unassembled WGS sequence"/>
</dbReference>
<dbReference type="InterPro" id="IPR010930">
    <property type="entry name" value="Flg_bb/hook_C_dom"/>
</dbReference>
<dbReference type="InterPro" id="IPR006299">
    <property type="entry name" value="FlgC"/>
</dbReference>
<evidence type="ECO:0000313" key="9">
    <source>
        <dbReference type="EMBL" id="EGF26561.1"/>
    </source>
</evidence>
<dbReference type="InterPro" id="IPR001444">
    <property type="entry name" value="Flag_bb_rod_N"/>
</dbReference>
<evidence type="ECO:0000259" key="8">
    <source>
        <dbReference type="Pfam" id="PF06429"/>
    </source>
</evidence>
<dbReference type="PANTHER" id="PTHR30435:SF2">
    <property type="entry name" value="FLAGELLAR BASAL-BODY ROD PROTEIN FLGC"/>
    <property type="match status" value="1"/>
</dbReference>
<reference evidence="9 10" key="1">
    <citation type="journal article" date="2013" name="Mar. Genomics">
        <title>Expression of sulfatases in Rhodopirellula baltica and the diversity of sulfatases in the genus Rhodopirellula.</title>
        <authorList>
            <person name="Wegner C.E."/>
            <person name="Richter-Heitmann T."/>
            <person name="Klindworth A."/>
            <person name="Klockow C."/>
            <person name="Richter M."/>
            <person name="Achstetter T."/>
            <person name="Glockner F.O."/>
            <person name="Harder J."/>
        </authorList>
    </citation>
    <scope>NUCLEOTIDE SEQUENCE [LARGE SCALE GENOMIC DNA]</scope>
    <source>
        <strain evidence="9 10">WH47</strain>
    </source>
</reference>
<name>F2AUV2_RHOBT</name>
<keyword evidence="9" id="KW-0282">Flagellum</keyword>
<comment type="caution">
    <text evidence="9">The sequence shown here is derived from an EMBL/GenBank/DDBJ whole genome shotgun (WGS) entry which is preliminary data.</text>
</comment>
<evidence type="ECO:0000256" key="3">
    <source>
        <dbReference type="ARBA" id="ARBA00017941"/>
    </source>
</evidence>
<evidence type="ECO:0000256" key="6">
    <source>
        <dbReference type="RuleBase" id="RU362062"/>
    </source>
</evidence>
<feature type="domain" description="Flagellar basal body rod protein N-terminal" evidence="7">
    <location>
        <begin position="9"/>
        <end position="33"/>
    </location>
</feature>
<dbReference type="PANTHER" id="PTHR30435">
    <property type="entry name" value="FLAGELLAR PROTEIN"/>
    <property type="match status" value="1"/>
</dbReference>
<dbReference type="EMBL" id="AFAR01000181">
    <property type="protein sequence ID" value="EGF26561.1"/>
    <property type="molecule type" value="Genomic_DNA"/>
</dbReference>
<evidence type="ECO:0000256" key="5">
    <source>
        <dbReference type="ARBA" id="ARBA00025933"/>
    </source>
</evidence>
<evidence type="ECO:0000256" key="1">
    <source>
        <dbReference type="ARBA" id="ARBA00004117"/>
    </source>
</evidence>
<evidence type="ECO:0000256" key="4">
    <source>
        <dbReference type="ARBA" id="ARBA00023143"/>
    </source>
</evidence>
<sequence>MEIAMISALDISTSALVAQRTRLNAISGNIANISSLVDENGNPSPYQARQVVFQTDETASPGEAAGVKVSEVMLDESEPLYRYQPDHPLAINEGKWEGYVAYPNIDLTTQMVDALESTRAYEANVGVIEISKGMSRQRLAILA</sequence>
<keyword evidence="9" id="KW-0969">Cilium</keyword>
<dbReference type="Pfam" id="PF06429">
    <property type="entry name" value="Flg_bbr_C"/>
    <property type="match status" value="1"/>
</dbReference>
<dbReference type="PATRIC" id="fig|991778.3.peg.3721"/>
<comment type="subcellular location">
    <subcellularLocation>
        <location evidence="1 6">Bacterial flagellum basal body</location>
    </subcellularLocation>
</comment>
<dbReference type="AlphaFoldDB" id="F2AUV2"/>
<accession>F2AUV2</accession>
<dbReference type="NCBIfam" id="TIGR01395">
    <property type="entry name" value="FlgC"/>
    <property type="match status" value="1"/>
</dbReference>
<proteinExistence type="inferred from homology"/>
<dbReference type="Pfam" id="PF00460">
    <property type="entry name" value="Flg_bb_rod"/>
    <property type="match status" value="1"/>
</dbReference>
<organism evidence="9 10">
    <name type="scientific">Rhodopirellula baltica WH47</name>
    <dbReference type="NCBI Taxonomy" id="991778"/>
    <lineage>
        <taxon>Bacteria</taxon>
        <taxon>Pseudomonadati</taxon>
        <taxon>Planctomycetota</taxon>
        <taxon>Planctomycetia</taxon>
        <taxon>Pirellulales</taxon>
        <taxon>Pirellulaceae</taxon>
        <taxon>Rhodopirellula</taxon>
    </lineage>
</organism>
<keyword evidence="4 6" id="KW-0975">Bacterial flagellum</keyword>
<keyword evidence="9" id="KW-0966">Cell projection</keyword>
<gene>
    <name evidence="9" type="ORF">RBWH47_05459</name>
</gene>
<comment type="similarity">
    <text evidence="2">Belongs to the flagella basal body rod proteins family.</text>
</comment>
<comment type="subunit">
    <text evidence="5 6">The basal body constitutes a major portion of the flagellar organelle and consists of four rings (L,P,S, and M) mounted on a central rod. The rod consists of about 26 subunits of FlgG in the distal portion, and FlgB, FlgC and FlgF are thought to build up the proximal portion of the rod with about 6 subunits each.</text>
</comment>
<protein>
    <recommendedName>
        <fullName evidence="3 6">Flagellar basal-body rod protein FlgC</fullName>
    </recommendedName>
</protein>
<feature type="domain" description="Flagellar basal-body/hook protein C-terminal" evidence="8">
    <location>
        <begin position="98"/>
        <end position="137"/>
    </location>
</feature>
<dbReference type="GO" id="GO:0071978">
    <property type="term" value="P:bacterial-type flagellum-dependent swarming motility"/>
    <property type="evidence" value="ECO:0007669"/>
    <property type="project" value="TreeGrafter"/>
</dbReference>
<evidence type="ECO:0000256" key="2">
    <source>
        <dbReference type="ARBA" id="ARBA00009677"/>
    </source>
</evidence>